<evidence type="ECO:0000256" key="1">
    <source>
        <dbReference type="SAM" id="MobiDB-lite"/>
    </source>
</evidence>
<feature type="compositionally biased region" description="Basic and acidic residues" evidence="1">
    <location>
        <begin position="63"/>
        <end position="73"/>
    </location>
</feature>
<reference evidence="3" key="1">
    <citation type="submission" date="2020-08" db="EMBL/GenBank/DDBJ databases">
        <title>Genome sequencing and assembly of the red palm weevil Rhynchophorus ferrugineus.</title>
        <authorList>
            <person name="Dias G.B."/>
            <person name="Bergman C.M."/>
            <person name="Manee M."/>
        </authorList>
    </citation>
    <scope>NUCLEOTIDE SEQUENCE</scope>
    <source>
        <strain evidence="3">AA-2017</strain>
        <tissue evidence="3">Whole larva</tissue>
    </source>
</reference>
<dbReference type="EMBL" id="JAACXV010017545">
    <property type="protein sequence ID" value="KAF7264322.1"/>
    <property type="molecule type" value="Genomic_DNA"/>
</dbReference>
<evidence type="ECO:0000313" key="3">
    <source>
        <dbReference type="EMBL" id="KAF7264322.1"/>
    </source>
</evidence>
<evidence type="ECO:0000313" key="4">
    <source>
        <dbReference type="Proteomes" id="UP000625711"/>
    </source>
</evidence>
<feature type="non-terminal residue" evidence="3">
    <location>
        <position position="1"/>
    </location>
</feature>
<feature type="region of interest" description="Disordered" evidence="1">
    <location>
        <begin position="61"/>
        <end position="84"/>
    </location>
</feature>
<dbReference type="AlphaFoldDB" id="A0A834HP34"/>
<evidence type="ECO:0000313" key="2">
    <source>
        <dbReference type="EMBL" id="KAF7264321.1"/>
    </source>
</evidence>
<dbReference type="Proteomes" id="UP000625711">
    <property type="component" value="Unassembled WGS sequence"/>
</dbReference>
<dbReference type="EMBL" id="JAACXV010017547">
    <property type="protein sequence ID" value="KAF7264321.1"/>
    <property type="molecule type" value="Genomic_DNA"/>
</dbReference>
<keyword evidence="4" id="KW-1185">Reference proteome</keyword>
<sequence>NDPRTSPVSDQTSMPVGVPGRIFQAAQVEVSADHQSPGVRISSVRCLHNEIVIVSVTLDVMTDDGRPEPDADVSRTPIGPFSTR</sequence>
<organism evidence="3 4">
    <name type="scientific">Rhynchophorus ferrugineus</name>
    <name type="common">Red palm weevil</name>
    <name type="synonym">Curculio ferrugineus</name>
    <dbReference type="NCBI Taxonomy" id="354439"/>
    <lineage>
        <taxon>Eukaryota</taxon>
        <taxon>Metazoa</taxon>
        <taxon>Ecdysozoa</taxon>
        <taxon>Arthropoda</taxon>
        <taxon>Hexapoda</taxon>
        <taxon>Insecta</taxon>
        <taxon>Pterygota</taxon>
        <taxon>Neoptera</taxon>
        <taxon>Endopterygota</taxon>
        <taxon>Coleoptera</taxon>
        <taxon>Polyphaga</taxon>
        <taxon>Cucujiformia</taxon>
        <taxon>Curculionidae</taxon>
        <taxon>Dryophthorinae</taxon>
        <taxon>Rhynchophorus</taxon>
    </lineage>
</organism>
<comment type="caution">
    <text evidence="3">The sequence shown here is derived from an EMBL/GenBank/DDBJ whole genome shotgun (WGS) entry which is preliminary data.</text>
</comment>
<accession>A0A834HP34</accession>
<protein>
    <submittedName>
        <fullName evidence="3">Uncharacterized protein</fullName>
    </submittedName>
</protein>
<gene>
    <name evidence="3" type="ORF">GWI33_000315</name>
    <name evidence="2" type="ORF">GWI33_000316</name>
</gene>
<proteinExistence type="predicted"/>
<name>A0A834HP34_RHYFE</name>